<dbReference type="CDD" id="cd00084">
    <property type="entry name" value="HMG-box_SF"/>
    <property type="match status" value="1"/>
</dbReference>
<feature type="compositionally biased region" description="Low complexity" evidence="3">
    <location>
        <begin position="13"/>
        <end position="26"/>
    </location>
</feature>
<dbReference type="AlphaFoldDB" id="A0A9W8LHY2"/>
<accession>A0A9W8LHY2</accession>
<feature type="region of interest" description="Disordered" evidence="3">
    <location>
        <begin position="1"/>
        <end position="97"/>
    </location>
</feature>
<dbReference type="GO" id="GO:0005634">
    <property type="term" value="C:nucleus"/>
    <property type="evidence" value="ECO:0007669"/>
    <property type="project" value="UniProtKB-UniRule"/>
</dbReference>
<dbReference type="Gene3D" id="1.10.30.10">
    <property type="entry name" value="High mobility group box domain"/>
    <property type="match status" value="1"/>
</dbReference>
<proteinExistence type="predicted"/>
<keyword evidence="1 2" id="KW-0238">DNA-binding</keyword>
<dbReference type="PROSITE" id="PS50118">
    <property type="entry name" value="HMG_BOX_2"/>
    <property type="match status" value="1"/>
</dbReference>
<feature type="compositionally biased region" description="Polar residues" evidence="3">
    <location>
        <begin position="1"/>
        <end position="12"/>
    </location>
</feature>
<evidence type="ECO:0000313" key="5">
    <source>
        <dbReference type="EMBL" id="KAJ2781189.1"/>
    </source>
</evidence>
<comment type="caution">
    <text evidence="5">The sequence shown here is derived from an EMBL/GenBank/DDBJ whole genome shotgun (WGS) entry which is preliminary data.</text>
</comment>
<feature type="compositionally biased region" description="Polar residues" evidence="3">
    <location>
        <begin position="59"/>
        <end position="91"/>
    </location>
</feature>
<feature type="region of interest" description="Disordered" evidence="3">
    <location>
        <begin position="151"/>
        <end position="173"/>
    </location>
</feature>
<feature type="compositionally biased region" description="Polar residues" evidence="3">
    <location>
        <begin position="151"/>
        <end position="163"/>
    </location>
</feature>
<dbReference type="EMBL" id="JANBUM010000218">
    <property type="protein sequence ID" value="KAJ2781189.1"/>
    <property type="molecule type" value="Genomic_DNA"/>
</dbReference>
<organism evidence="5 6">
    <name type="scientific">Coemansia interrupta</name>
    <dbReference type="NCBI Taxonomy" id="1126814"/>
    <lineage>
        <taxon>Eukaryota</taxon>
        <taxon>Fungi</taxon>
        <taxon>Fungi incertae sedis</taxon>
        <taxon>Zoopagomycota</taxon>
        <taxon>Kickxellomycotina</taxon>
        <taxon>Kickxellomycetes</taxon>
        <taxon>Kickxellales</taxon>
        <taxon>Kickxellaceae</taxon>
        <taxon>Coemansia</taxon>
    </lineage>
</organism>
<dbReference type="OrthoDB" id="1919336at2759"/>
<evidence type="ECO:0000259" key="4">
    <source>
        <dbReference type="PROSITE" id="PS50118"/>
    </source>
</evidence>
<dbReference type="InterPro" id="IPR009071">
    <property type="entry name" value="HMG_box_dom"/>
</dbReference>
<feature type="compositionally biased region" description="Polar residues" evidence="3">
    <location>
        <begin position="219"/>
        <end position="230"/>
    </location>
</feature>
<keyword evidence="6" id="KW-1185">Reference proteome</keyword>
<evidence type="ECO:0000256" key="1">
    <source>
        <dbReference type="ARBA" id="ARBA00023125"/>
    </source>
</evidence>
<dbReference type="Pfam" id="PF00505">
    <property type="entry name" value="HMG_box"/>
    <property type="match status" value="1"/>
</dbReference>
<feature type="region of interest" description="Disordered" evidence="3">
    <location>
        <begin position="197"/>
        <end position="258"/>
    </location>
</feature>
<reference evidence="5" key="1">
    <citation type="submission" date="2022-07" db="EMBL/GenBank/DDBJ databases">
        <title>Phylogenomic reconstructions and comparative analyses of Kickxellomycotina fungi.</title>
        <authorList>
            <person name="Reynolds N.K."/>
            <person name="Stajich J.E."/>
            <person name="Barry K."/>
            <person name="Grigoriev I.V."/>
            <person name="Crous P."/>
            <person name="Smith M.E."/>
        </authorList>
    </citation>
    <scope>NUCLEOTIDE SEQUENCE</scope>
    <source>
        <strain evidence="5">BCRC 34489</strain>
    </source>
</reference>
<evidence type="ECO:0000256" key="3">
    <source>
        <dbReference type="SAM" id="MobiDB-lite"/>
    </source>
</evidence>
<dbReference type="SUPFAM" id="SSF47095">
    <property type="entry name" value="HMG-box"/>
    <property type="match status" value="1"/>
</dbReference>
<feature type="compositionally biased region" description="Low complexity" evidence="3">
    <location>
        <begin position="197"/>
        <end position="207"/>
    </location>
</feature>
<feature type="domain" description="HMG box" evidence="4">
    <location>
        <begin position="260"/>
        <end position="328"/>
    </location>
</feature>
<gene>
    <name evidence="5" type="ORF">GGI15_003289</name>
</gene>
<evidence type="ECO:0000256" key="2">
    <source>
        <dbReference type="PROSITE-ProRule" id="PRU00267"/>
    </source>
</evidence>
<evidence type="ECO:0000313" key="6">
    <source>
        <dbReference type="Proteomes" id="UP001140172"/>
    </source>
</evidence>
<protein>
    <recommendedName>
        <fullName evidence="4">HMG box domain-containing protein</fullName>
    </recommendedName>
</protein>
<keyword evidence="2" id="KW-0539">Nucleus</keyword>
<dbReference type="SMART" id="SM00398">
    <property type="entry name" value="HMG"/>
    <property type="match status" value="1"/>
</dbReference>
<name>A0A9W8LHY2_9FUNG</name>
<dbReference type="Proteomes" id="UP001140172">
    <property type="component" value="Unassembled WGS sequence"/>
</dbReference>
<dbReference type="PANTHER" id="PTHR48112">
    <property type="entry name" value="HIGH MOBILITY GROUP PROTEIN DSP1"/>
    <property type="match status" value="1"/>
</dbReference>
<sequence>MSTIHNVGPSQFASNDATAAASAAQSGGDGANRHQDQPQQQQQQYYQSEYPGYSPYQQKDSSQQGGQIPGYQLSSEQFYSQNQQSGASNNLLPPIPGMSQGAPSFQLTAALSASPVPNAGEFSYGSHTVVSPATPAAGNAYGGDAYTLSSSTTPMTASSNQHQFPPLPPQHAKQLPQHLRLVNTPLYHSYSYQPLGQAQGNQQQQQQQPPPPSIMLSGNPITPMSSSYQTEAFPPAMAPSSAGPGSTQPKQRAPRNKSKFKRFRNAFIYFVNDQRNKVDDETKKLKNREFLQLMSARWKKMPEDERKPYIDMAEEDKKRFENDVKKYGKYESRQRRYTKGRPHGKTAAVGHPHGAVPYTVPHPAGANHPTSADAAGDFVYHGGMNSTHGGGANMPISSLYASLSPVPSSATMAAAANWPANMRYVDLAGGGASGFQQQQQQQQQQNNSLLSPANTMIQRNSNSSIESANDIRDIQAALSPADYSQWSRANLHQQGYGGIPGTVSGLTAVAMAPGAGAGSSGGGASYLASAYQQQLSQQQQPTSPGGGLMQMPTGVPISHSLTEPMLFYGTGDASNPYLSPGTASTTNNGIGG</sequence>
<dbReference type="InterPro" id="IPR036910">
    <property type="entry name" value="HMG_box_dom_sf"/>
</dbReference>
<dbReference type="InterPro" id="IPR050342">
    <property type="entry name" value="HMGB"/>
</dbReference>
<feature type="compositionally biased region" description="Low complexity" evidence="3">
    <location>
        <begin position="232"/>
        <end position="246"/>
    </location>
</feature>
<dbReference type="GO" id="GO:0003677">
    <property type="term" value="F:DNA binding"/>
    <property type="evidence" value="ECO:0007669"/>
    <property type="project" value="UniProtKB-UniRule"/>
</dbReference>
<feature type="compositionally biased region" description="Low complexity" evidence="3">
    <location>
        <begin position="37"/>
        <end position="58"/>
    </location>
</feature>
<feature type="DNA-binding region" description="HMG box" evidence="2">
    <location>
        <begin position="260"/>
        <end position="328"/>
    </location>
</feature>